<feature type="compositionally biased region" description="Basic and acidic residues" evidence="8">
    <location>
        <begin position="22"/>
        <end position="37"/>
    </location>
</feature>
<dbReference type="eggNOG" id="KOG3095">
    <property type="taxonomic scope" value="Eukaryota"/>
</dbReference>
<evidence type="ECO:0000259" key="9">
    <source>
        <dbReference type="PROSITE" id="PS51351"/>
    </source>
</evidence>
<dbReference type="EnsemblMetazoa" id="SMAR014722-RA">
    <property type="protein sequence ID" value="SMAR014722-PA"/>
    <property type="gene ID" value="SMAR014722"/>
</dbReference>
<evidence type="ECO:0000256" key="7">
    <source>
        <dbReference type="PIRNR" id="PIRNR016398"/>
    </source>
</evidence>
<name>T1JLJ2_STRMM</name>
<evidence type="ECO:0000256" key="5">
    <source>
        <dbReference type="ARBA" id="ARBA00023242"/>
    </source>
</evidence>
<feature type="compositionally biased region" description="Basic and acidic residues" evidence="8">
    <location>
        <begin position="272"/>
        <end position="284"/>
    </location>
</feature>
<reference evidence="11" key="1">
    <citation type="submission" date="2011-05" db="EMBL/GenBank/DDBJ databases">
        <authorList>
            <person name="Richards S.R."/>
            <person name="Qu J."/>
            <person name="Jiang H."/>
            <person name="Jhangiani S.N."/>
            <person name="Agravi P."/>
            <person name="Goodspeed R."/>
            <person name="Gross S."/>
            <person name="Mandapat C."/>
            <person name="Jackson L."/>
            <person name="Mathew T."/>
            <person name="Pu L."/>
            <person name="Thornton R."/>
            <person name="Saada N."/>
            <person name="Wilczek-Boney K.B."/>
            <person name="Lee S."/>
            <person name="Kovar C."/>
            <person name="Wu Y."/>
            <person name="Scherer S.E."/>
            <person name="Worley K.C."/>
            <person name="Muzny D.M."/>
            <person name="Gibbs R."/>
        </authorList>
    </citation>
    <scope>NUCLEOTIDE SEQUENCE</scope>
    <source>
        <strain evidence="11">Brora</strain>
    </source>
</reference>
<dbReference type="InterPro" id="IPR003166">
    <property type="entry name" value="TFIIE_bsu_DNA-bd"/>
</dbReference>
<dbReference type="PIRSF" id="PIRSF016398">
    <property type="entry name" value="TFIIE-beta"/>
    <property type="match status" value="1"/>
</dbReference>
<dbReference type="FunFam" id="1.10.10.10:FF:000177">
    <property type="entry name" value="Transcription initiation factor IIE subunit beta"/>
    <property type="match status" value="1"/>
</dbReference>
<feature type="domain" description="TFIIE beta" evidence="9">
    <location>
        <begin position="62"/>
        <end position="143"/>
    </location>
</feature>
<dbReference type="EMBL" id="JH430824">
    <property type="status" value="NOT_ANNOTATED_CDS"/>
    <property type="molecule type" value="Genomic_DNA"/>
</dbReference>
<evidence type="ECO:0000256" key="1">
    <source>
        <dbReference type="ARBA" id="ARBA00004123"/>
    </source>
</evidence>
<comment type="subcellular location">
    <subcellularLocation>
        <location evidence="1 7">Nucleus</location>
    </subcellularLocation>
</comment>
<keyword evidence="2 7" id="KW-0805">Transcription regulation</keyword>
<dbReference type="Pfam" id="PF18121">
    <property type="entry name" value="TFA2_Winged_2"/>
    <property type="match status" value="1"/>
</dbReference>
<evidence type="ECO:0000256" key="8">
    <source>
        <dbReference type="SAM" id="MobiDB-lite"/>
    </source>
</evidence>
<dbReference type="Gene3D" id="1.10.10.10">
    <property type="entry name" value="Winged helix-like DNA-binding domain superfamily/Winged helix DNA-binding domain"/>
    <property type="match status" value="1"/>
</dbReference>
<comment type="function">
    <text evidence="6 7">Recruits TFIIH to the initiation complex and stimulates the RNA polymerase II C-terminal domain kinase and DNA-dependent ATPase activities of TFIIH. Both TFIIH and TFIIE are required for promoter clearance by RNA polymerase.</text>
</comment>
<dbReference type="GO" id="GO:0003677">
    <property type="term" value="F:DNA binding"/>
    <property type="evidence" value="ECO:0007669"/>
    <property type="project" value="UniProtKB-UniRule"/>
</dbReference>
<comment type="subunit">
    <text evidence="7">Tetramer of two alpha and two beta chains.</text>
</comment>
<dbReference type="PhylomeDB" id="T1JLJ2"/>
<sequence length="284" mass="32839">MDPALLRERELFKKRAIATPVVEKRIKKEPQSHDGPGKSKSKPSSQSKSSQKAPTDTFSYKTMQGSSQYKFGVLAKVVKHMKQRHLDGDCHPLTFEEILDETNQLDLGSNMKRWLVTEALTSNPKIHVSPEGRYSFKPPFNIKDKRGLLRLLQNYDQRGLGGIYLEDVHESLPNADKCIKILGNQILTLIRPIDKRKVLFYNDASCEFEIEDEFKKLWRSIPVDGLDENKVDEYLEKQGIVSMQDNGPKKLNPAPKRKRNQKKNRNFKRHNDHMGDIFEDYTDK</sequence>
<dbReference type="GO" id="GO:0005673">
    <property type="term" value="C:transcription factor TFIIE complex"/>
    <property type="evidence" value="ECO:0007669"/>
    <property type="project" value="UniProtKB-UniRule"/>
</dbReference>
<reference evidence="10" key="2">
    <citation type="submission" date="2015-02" db="UniProtKB">
        <authorList>
            <consortium name="EnsemblMetazoa"/>
        </authorList>
    </citation>
    <scope>IDENTIFICATION</scope>
</reference>
<comment type="similarity">
    <text evidence="7">Belongs to the TFIIE beta subunit family.</text>
</comment>
<protein>
    <recommendedName>
        <fullName evidence="7">Transcription initiation factor IIE subunit beta</fullName>
    </recommendedName>
</protein>
<evidence type="ECO:0000256" key="3">
    <source>
        <dbReference type="ARBA" id="ARBA00023125"/>
    </source>
</evidence>
<dbReference type="InterPro" id="IPR036390">
    <property type="entry name" value="WH_DNA-bd_sf"/>
</dbReference>
<proteinExistence type="inferred from homology"/>
<keyword evidence="11" id="KW-1185">Reference proteome</keyword>
<dbReference type="HOGENOM" id="CLU_086770_0_0_1"/>
<dbReference type="AlphaFoldDB" id="T1JLJ2"/>
<evidence type="ECO:0000313" key="11">
    <source>
        <dbReference type="Proteomes" id="UP000014500"/>
    </source>
</evidence>
<dbReference type="Pfam" id="PF02186">
    <property type="entry name" value="TFIIE_beta"/>
    <property type="match status" value="1"/>
</dbReference>
<dbReference type="InterPro" id="IPR036388">
    <property type="entry name" value="WH-like_DNA-bd_sf"/>
</dbReference>
<evidence type="ECO:0000256" key="6">
    <source>
        <dbReference type="ARBA" id="ARBA00025581"/>
    </source>
</evidence>
<dbReference type="SUPFAM" id="SSF46785">
    <property type="entry name" value="Winged helix' DNA-binding domain"/>
    <property type="match status" value="1"/>
</dbReference>
<dbReference type="PANTHER" id="PTHR12716">
    <property type="entry name" value="TRANSCRIPTION INITIATION FACTOR IIE, BETA SUBUNIT"/>
    <property type="match status" value="1"/>
</dbReference>
<evidence type="ECO:0000256" key="2">
    <source>
        <dbReference type="ARBA" id="ARBA00023015"/>
    </source>
</evidence>
<dbReference type="STRING" id="126957.T1JLJ2"/>
<evidence type="ECO:0000313" key="10">
    <source>
        <dbReference type="EnsemblMetazoa" id="SMAR014722-PA"/>
    </source>
</evidence>
<dbReference type="PANTHER" id="PTHR12716:SF8">
    <property type="entry name" value="TRANSCRIPTION INITIATION FACTOR IIE SUBUNIT BETA"/>
    <property type="match status" value="1"/>
</dbReference>
<dbReference type="InterPro" id="IPR040501">
    <property type="entry name" value="TFA2_Winged_2"/>
</dbReference>
<feature type="compositionally biased region" description="Low complexity" evidence="8">
    <location>
        <begin position="42"/>
        <end position="52"/>
    </location>
</feature>
<dbReference type="InterPro" id="IPR016656">
    <property type="entry name" value="TFIIE-bsu"/>
</dbReference>
<organism evidence="10 11">
    <name type="scientific">Strigamia maritima</name>
    <name type="common">European centipede</name>
    <name type="synonym">Geophilus maritimus</name>
    <dbReference type="NCBI Taxonomy" id="126957"/>
    <lineage>
        <taxon>Eukaryota</taxon>
        <taxon>Metazoa</taxon>
        <taxon>Ecdysozoa</taxon>
        <taxon>Arthropoda</taxon>
        <taxon>Myriapoda</taxon>
        <taxon>Chilopoda</taxon>
        <taxon>Pleurostigmophora</taxon>
        <taxon>Geophilomorpha</taxon>
        <taxon>Linotaeniidae</taxon>
        <taxon>Strigamia</taxon>
    </lineage>
</organism>
<feature type="region of interest" description="Disordered" evidence="8">
    <location>
        <begin position="242"/>
        <end position="284"/>
    </location>
</feature>
<keyword evidence="3 7" id="KW-0238">DNA-binding</keyword>
<keyword evidence="4 7" id="KW-0804">Transcription</keyword>
<feature type="compositionally biased region" description="Basic residues" evidence="8">
    <location>
        <begin position="255"/>
        <end position="271"/>
    </location>
</feature>
<keyword evidence="5 7" id="KW-0539">Nucleus</keyword>
<evidence type="ECO:0000256" key="4">
    <source>
        <dbReference type="ARBA" id="ARBA00023163"/>
    </source>
</evidence>
<dbReference type="GO" id="GO:0006367">
    <property type="term" value="P:transcription initiation at RNA polymerase II promoter"/>
    <property type="evidence" value="ECO:0007669"/>
    <property type="project" value="UniProtKB-UniRule"/>
</dbReference>
<dbReference type="PROSITE" id="PS51351">
    <property type="entry name" value="TFIIE_BETA_C"/>
    <property type="match status" value="1"/>
</dbReference>
<dbReference type="OMA" id="AFKRRAM"/>
<dbReference type="CDD" id="cd07977">
    <property type="entry name" value="TFIIE_beta_winged_helix"/>
    <property type="match status" value="1"/>
</dbReference>
<dbReference type="Proteomes" id="UP000014500">
    <property type="component" value="Unassembled WGS sequence"/>
</dbReference>
<feature type="region of interest" description="Disordered" evidence="8">
    <location>
        <begin position="19"/>
        <end position="59"/>
    </location>
</feature>
<dbReference type="GO" id="GO:0001097">
    <property type="term" value="F:TFIIH-class transcription factor complex binding"/>
    <property type="evidence" value="ECO:0007669"/>
    <property type="project" value="TreeGrafter"/>
</dbReference>
<accession>T1JLJ2</accession>